<keyword evidence="2" id="KW-1185">Reference proteome</keyword>
<dbReference type="Gene3D" id="2.30.29.80">
    <property type="match status" value="1"/>
</dbReference>
<dbReference type="InterPro" id="IPR010879">
    <property type="entry name" value="DUF1508"/>
</dbReference>
<dbReference type="SUPFAM" id="SSF160113">
    <property type="entry name" value="YegP-like"/>
    <property type="match status" value="2"/>
</dbReference>
<gene>
    <name evidence="1" type="ORF">Tchl_1834</name>
</gene>
<dbReference type="EMBL" id="CP018839">
    <property type="protein sequence ID" value="APR04688.1"/>
    <property type="molecule type" value="Genomic_DNA"/>
</dbReference>
<protein>
    <submittedName>
        <fullName evidence="1">Uncharacterized protein</fullName>
    </submittedName>
</protein>
<dbReference type="Proteomes" id="UP000185739">
    <property type="component" value="Chromosome"/>
</dbReference>
<evidence type="ECO:0000313" key="1">
    <source>
        <dbReference type="EMBL" id="APR04688.1"/>
    </source>
</evidence>
<dbReference type="Pfam" id="PF07411">
    <property type="entry name" value="DUF1508"/>
    <property type="match status" value="2"/>
</dbReference>
<dbReference type="InterPro" id="IPR051141">
    <property type="entry name" value="UPF0339_domain"/>
</dbReference>
<dbReference type="AlphaFoldDB" id="A0A1H5XYS3"/>
<dbReference type="KEGG" id="tcl:Tchl_1834"/>
<reference evidence="1 2" key="1">
    <citation type="submission" date="2016-12" db="EMBL/GenBank/DDBJ databases">
        <title>Complete genome sequence of Thauera chlorobenzoica, a Betaproteobacterium degrading haloaromatics anaerobically to CO2 and halides.</title>
        <authorList>
            <person name="Goris T."/>
            <person name="Mergelsberg M."/>
            <person name="Boll M."/>
        </authorList>
    </citation>
    <scope>NUCLEOTIDE SEQUENCE [LARGE SCALE GENOMIC DNA]</scope>
    <source>
        <strain evidence="1 2">3CB1</strain>
    </source>
</reference>
<sequence length="110" mass="11601">MSVKFEISKTEKGEFHFKLLNTDGKTLLRSEGYNAKASCTNGIESVRRNAADEARYDLKTASDGRPYFNLKASNGQIIGTSPMFADASACATAVAATKSAAAGAAVDDKS</sequence>
<proteinExistence type="predicted"/>
<accession>A0A1H5XYS3</accession>
<organism evidence="1 2">
    <name type="scientific">Thauera chlorobenzoica</name>
    <dbReference type="NCBI Taxonomy" id="96773"/>
    <lineage>
        <taxon>Bacteria</taxon>
        <taxon>Pseudomonadati</taxon>
        <taxon>Pseudomonadota</taxon>
        <taxon>Betaproteobacteria</taxon>
        <taxon>Rhodocyclales</taxon>
        <taxon>Zoogloeaceae</taxon>
        <taxon>Thauera</taxon>
    </lineage>
</organism>
<dbReference type="PANTHER" id="PTHR40606:SF1">
    <property type="entry name" value="UPF0339 PROTEIN YEGP"/>
    <property type="match status" value="1"/>
</dbReference>
<dbReference type="InterPro" id="IPR036913">
    <property type="entry name" value="YegP-like_sf"/>
</dbReference>
<name>A0A1H5XYS3_9RHOO</name>
<dbReference type="STRING" id="96773.Tchl_1834"/>
<evidence type="ECO:0000313" key="2">
    <source>
        <dbReference type="Proteomes" id="UP000185739"/>
    </source>
</evidence>
<dbReference type="OrthoDB" id="9802792at2"/>
<dbReference type="PANTHER" id="PTHR40606">
    <property type="match status" value="1"/>
</dbReference>
<dbReference type="RefSeq" id="WP_075148132.1">
    <property type="nucleotide sequence ID" value="NZ_CP018839.1"/>
</dbReference>